<feature type="short sequence motif" description="'HIGH' region" evidence="12">
    <location>
        <begin position="46"/>
        <end position="56"/>
    </location>
</feature>
<evidence type="ECO:0000313" key="15">
    <source>
        <dbReference type="Proteomes" id="UP001320148"/>
    </source>
</evidence>
<dbReference type="SUPFAM" id="SSF52374">
    <property type="entry name" value="Nucleotidylyl transferase"/>
    <property type="match status" value="1"/>
</dbReference>
<dbReference type="Pfam" id="PF09190">
    <property type="entry name" value="DALR_2"/>
    <property type="match status" value="1"/>
</dbReference>
<keyword evidence="6 12" id="KW-0479">Metal-binding</keyword>
<feature type="short sequence motif" description="'KMSKS' region" evidence="12">
    <location>
        <begin position="281"/>
        <end position="285"/>
    </location>
</feature>
<name>A0ABN6F1Z9_9BACT</name>
<dbReference type="Gene3D" id="3.40.50.620">
    <property type="entry name" value="HUPs"/>
    <property type="match status" value="1"/>
</dbReference>
<evidence type="ECO:0000256" key="4">
    <source>
        <dbReference type="ARBA" id="ARBA00022490"/>
    </source>
</evidence>
<accession>A0ABN6F1Z9</accession>
<keyword evidence="8 12" id="KW-0862">Zinc</keyword>
<comment type="similarity">
    <text evidence="2 12">Belongs to the class-I aminoacyl-tRNA synthetase family.</text>
</comment>
<dbReference type="SMART" id="SM00840">
    <property type="entry name" value="DALR_2"/>
    <property type="match status" value="1"/>
</dbReference>
<feature type="binding site" evidence="12">
    <location>
        <position position="253"/>
    </location>
    <ligand>
        <name>Zn(2+)</name>
        <dbReference type="ChEBI" id="CHEBI:29105"/>
    </ligand>
</feature>
<dbReference type="Proteomes" id="UP001320148">
    <property type="component" value="Chromosome"/>
</dbReference>
<keyword evidence="7 12" id="KW-0547">Nucleotide-binding</keyword>
<feature type="binding site" evidence="12">
    <location>
        <position position="284"/>
    </location>
    <ligand>
        <name>ATP</name>
        <dbReference type="ChEBI" id="CHEBI:30616"/>
    </ligand>
</feature>
<dbReference type="EC" id="6.1.1.16" evidence="12"/>
<dbReference type="PANTHER" id="PTHR10890">
    <property type="entry name" value="CYSTEINYL-TRNA SYNTHETASE"/>
    <property type="match status" value="1"/>
</dbReference>
<evidence type="ECO:0000256" key="10">
    <source>
        <dbReference type="ARBA" id="ARBA00022917"/>
    </source>
</evidence>
<keyword evidence="15" id="KW-1185">Reference proteome</keyword>
<evidence type="ECO:0000256" key="5">
    <source>
        <dbReference type="ARBA" id="ARBA00022598"/>
    </source>
</evidence>
<evidence type="ECO:0000259" key="13">
    <source>
        <dbReference type="SMART" id="SM00840"/>
    </source>
</evidence>
<dbReference type="Gene3D" id="1.20.120.1910">
    <property type="entry name" value="Cysteine-tRNA ligase, C-terminal anti-codon recognition domain"/>
    <property type="match status" value="1"/>
</dbReference>
<keyword evidence="4 12" id="KW-0963">Cytoplasm</keyword>
<dbReference type="InterPro" id="IPR009080">
    <property type="entry name" value="tRNAsynth_Ia_anticodon-bd"/>
</dbReference>
<gene>
    <name evidence="12 14" type="primary">cysS</name>
    <name evidence="14" type="ORF">DSLASN_14500</name>
</gene>
<keyword evidence="9 12" id="KW-0067">ATP-binding</keyword>
<dbReference type="RefSeq" id="WP_340709683.1">
    <property type="nucleotide sequence ID" value="NZ_AP024488.1"/>
</dbReference>
<evidence type="ECO:0000256" key="3">
    <source>
        <dbReference type="ARBA" id="ARBA00011245"/>
    </source>
</evidence>
<dbReference type="HAMAP" id="MF_00041">
    <property type="entry name" value="Cys_tRNA_synth"/>
    <property type="match status" value="1"/>
</dbReference>
<comment type="catalytic activity">
    <reaction evidence="12">
        <text>tRNA(Cys) + L-cysteine + ATP = L-cysteinyl-tRNA(Cys) + AMP + diphosphate</text>
        <dbReference type="Rhea" id="RHEA:17773"/>
        <dbReference type="Rhea" id="RHEA-COMP:9661"/>
        <dbReference type="Rhea" id="RHEA-COMP:9679"/>
        <dbReference type="ChEBI" id="CHEBI:30616"/>
        <dbReference type="ChEBI" id="CHEBI:33019"/>
        <dbReference type="ChEBI" id="CHEBI:35235"/>
        <dbReference type="ChEBI" id="CHEBI:78442"/>
        <dbReference type="ChEBI" id="CHEBI:78517"/>
        <dbReference type="ChEBI" id="CHEBI:456215"/>
        <dbReference type="EC" id="6.1.1.16"/>
    </reaction>
</comment>
<evidence type="ECO:0000256" key="12">
    <source>
        <dbReference type="HAMAP-Rule" id="MF_00041"/>
    </source>
</evidence>
<evidence type="ECO:0000256" key="11">
    <source>
        <dbReference type="ARBA" id="ARBA00023146"/>
    </source>
</evidence>
<dbReference type="GO" id="GO:0016874">
    <property type="term" value="F:ligase activity"/>
    <property type="evidence" value="ECO:0007669"/>
    <property type="project" value="UniProtKB-KW"/>
</dbReference>
<dbReference type="EMBL" id="AP024488">
    <property type="protein sequence ID" value="BCS95818.1"/>
    <property type="molecule type" value="Genomic_DNA"/>
</dbReference>
<evidence type="ECO:0000313" key="14">
    <source>
        <dbReference type="EMBL" id="BCS95818.1"/>
    </source>
</evidence>
<keyword evidence="5 12" id="KW-0436">Ligase</keyword>
<dbReference type="InterPro" id="IPR015803">
    <property type="entry name" value="Cys-tRNA-ligase"/>
</dbReference>
<proteinExistence type="inferred from homology"/>
<dbReference type="Pfam" id="PF23493">
    <property type="entry name" value="CysS_C"/>
    <property type="match status" value="1"/>
</dbReference>
<dbReference type="PRINTS" id="PR00983">
    <property type="entry name" value="TRNASYNTHCYS"/>
</dbReference>
<dbReference type="SUPFAM" id="SSF47323">
    <property type="entry name" value="Anticodon-binding domain of a subclass of class I aminoacyl-tRNA synthetases"/>
    <property type="match status" value="1"/>
</dbReference>
<keyword evidence="10 12" id="KW-0648">Protein biosynthesis</keyword>
<evidence type="ECO:0000256" key="6">
    <source>
        <dbReference type="ARBA" id="ARBA00022723"/>
    </source>
</evidence>
<evidence type="ECO:0000256" key="8">
    <source>
        <dbReference type="ARBA" id="ARBA00022833"/>
    </source>
</evidence>
<comment type="subcellular location">
    <subcellularLocation>
        <location evidence="1 12">Cytoplasm</location>
    </subcellularLocation>
</comment>
<keyword evidence="11 12" id="KW-0030">Aminoacyl-tRNA synthetase</keyword>
<sequence length="495" mass="56255">MCLNDNDREEYGELSMALRIYNTLSGEKEEFVPIEEGEVKMYVCGPTVYDSSHIGHARSVVFFDVVYRYLKGLGLDVTYARNFTDIDDKIINRAEQLGVSAKAVAEKYMDEFHRDMDALHVKRPDLAPKATEHVDDIIALIQRLIEKEKAYVVDGDVYFRVTSFNGYGKLSGRKLEDMEAGARIDVDDRKENPFDFALWKSQKPGEPAWECPWGMGRPGWHIECSAMSSNLFGETIDIHGGGKDLIFPHHENEIAQSEAAFDAPFVKYWMHNGFVNINAEKMSKSLGNTTMIKDVLKAYHPEAVRLFLLANHYRSPIDYNEQAMKEAAGNLDKLYALLRRVSDEFGNLSILRLQSYNNKFGKLFREFCAGIEDDFNTARGTAALFEALRATNRAIDEMTDENAFESKIEIDTQVVDIFKMASILGILHENPYDYFDAKKEKAGVDEARVEALIQERNDVRKAKNFQRADEIREELTAMGVAIEDGAGGTTWKMME</sequence>
<reference evidence="14 15" key="1">
    <citation type="submission" date="2021-02" db="EMBL/GenBank/DDBJ databases">
        <title>Complete genome of Desulfoluna sp. strain ASN36.</title>
        <authorList>
            <person name="Takahashi A."/>
            <person name="Kojima H."/>
            <person name="Fukui M."/>
        </authorList>
    </citation>
    <scope>NUCLEOTIDE SEQUENCE [LARGE SCALE GENOMIC DNA]</scope>
    <source>
        <strain evidence="14 15">ASN36</strain>
    </source>
</reference>
<evidence type="ECO:0000256" key="7">
    <source>
        <dbReference type="ARBA" id="ARBA00022741"/>
    </source>
</evidence>
<dbReference type="InterPro" id="IPR015273">
    <property type="entry name" value="Cys-tRNA-synt_Ia_DALR"/>
</dbReference>
<evidence type="ECO:0000256" key="2">
    <source>
        <dbReference type="ARBA" id="ARBA00005594"/>
    </source>
</evidence>
<feature type="binding site" evidence="12">
    <location>
        <position position="44"/>
    </location>
    <ligand>
        <name>Zn(2+)</name>
        <dbReference type="ChEBI" id="CHEBI:29105"/>
    </ligand>
</feature>
<comment type="cofactor">
    <cofactor evidence="12">
        <name>Zn(2+)</name>
        <dbReference type="ChEBI" id="CHEBI:29105"/>
    </cofactor>
    <text evidence="12">Binds 1 zinc ion per subunit.</text>
</comment>
<dbReference type="InterPro" id="IPR024909">
    <property type="entry name" value="Cys-tRNA/MSH_ligase"/>
</dbReference>
<dbReference type="InterPro" id="IPR014729">
    <property type="entry name" value="Rossmann-like_a/b/a_fold"/>
</dbReference>
<protein>
    <recommendedName>
        <fullName evidence="12">Cysteine--tRNA ligase</fullName>
        <ecNumber evidence="12">6.1.1.16</ecNumber>
    </recommendedName>
    <alternativeName>
        <fullName evidence="12">Cysteinyl-tRNA synthetase</fullName>
        <shortName evidence="12">CysRS</shortName>
    </alternativeName>
</protein>
<comment type="subunit">
    <text evidence="3 12">Monomer.</text>
</comment>
<dbReference type="InterPro" id="IPR032678">
    <property type="entry name" value="tRNA-synt_1_cat_dom"/>
</dbReference>
<dbReference type="Pfam" id="PF01406">
    <property type="entry name" value="tRNA-synt_1e"/>
    <property type="match status" value="1"/>
</dbReference>
<feature type="binding site" evidence="12">
    <location>
        <position position="224"/>
    </location>
    <ligand>
        <name>Zn(2+)</name>
        <dbReference type="ChEBI" id="CHEBI:29105"/>
    </ligand>
</feature>
<feature type="binding site" evidence="12">
    <location>
        <position position="249"/>
    </location>
    <ligand>
        <name>Zn(2+)</name>
        <dbReference type="ChEBI" id="CHEBI:29105"/>
    </ligand>
</feature>
<evidence type="ECO:0000256" key="1">
    <source>
        <dbReference type="ARBA" id="ARBA00004496"/>
    </source>
</evidence>
<dbReference type="InterPro" id="IPR056411">
    <property type="entry name" value="CysS_C"/>
</dbReference>
<dbReference type="NCBIfam" id="TIGR00435">
    <property type="entry name" value="cysS"/>
    <property type="match status" value="1"/>
</dbReference>
<dbReference type="CDD" id="cd00672">
    <property type="entry name" value="CysRS_core"/>
    <property type="match status" value="1"/>
</dbReference>
<evidence type="ECO:0000256" key="9">
    <source>
        <dbReference type="ARBA" id="ARBA00022840"/>
    </source>
</evidence>
<dbReference type="PANTHER" id="PTHR10890:SF3">
    <property type="entry name" value="CYSTEINE--TRNA LIGASE, CYTOPLASMIC"/>
    <property type="match status" value="1"/>
</dbReference>
<feature type="domain" description="Cysteinyl-tRNA synthetase class Ia DALR" evidence="13">
    <location>
        <begin position="366"/>
        <end position="435"/>
    </location>
</feature>
<organism evidence="14 15">
    <name type="scientific">Desulfoluna limicola</name>
    <dbReference type="NCBI Taxonomy" id="2810562"/>
    <lineage>
        <taxon>Bacteria</taxon>
        <taxon>Pseudomonadati</taxon>
        <taxon>Thermodesulfobacteriota</taxon>
        <taxon>Desulfobacteria</taxon>
        <taxon>Desulfobacterales</taxon>
        <taxon>Desulfolunaceae</taxon>
        <taxon>Desulfoluna</taxon>
    </lineage>
</organism>